<evidence type="ECO:0000313" key="2">
    <source>
        <dbReference type="EMBL" id="CAI9112731.1"/>
    </source>
</evidence>
<keyword evidence="3" id="KW-1185">Reference proteome</keyword>
<proteinExistence type="predicted"/>
<reference evidence="2" key="1">
    <citation type="submission" date="2023-03" db="EMBL/GenBank/DDBJ databases">
        <authorList>
            <person name="Julca I."/>
        </authorList>
    </citation>
    <scope>NUCLEOTIDE SEQUENCE</scope>
</reference>
<name>A0AAV1DXS0_OLDCO</name>
<sequence>MGRSLGVTDMDSPNSDCVDFSRHFIRVFGDIETKVEGNLINGVEEESRTIKEAIDEESKIDEVVTKETAMKCQELSFLDQDAFLTDSWDAKLPECRSQGIFQESTFGDELDQDFQDNSNECEAFDASSDPIGKILEDDDEPKHSSEVEAEDDGVQKIDSDLLPSHSNEFGVEGISLDSLDKLGCNELINFIHEVNSCDGNLMILNDYRNAVALDRNDEKSFKLNVSIRADCSVGFEELGLVSVKGNSRDKGWSYCDLKSDPVEDVGNSWNYSNIIGSHKVFWYKNELNLEKRDLVFMLPNVERVQSFELYRTEFAMDISVDQGNKLLKRWVDWVTSFRGGTNSRKMLKFQLPVKLRTYQQQRIEFFGNQKASAKLLKQNIDPTQSVCASLPVSDDNLMTIAPEAILQRRTEERGSQSVKKFLIRWMNLIPEEASLEDEDFIRI</sequence>
<evidence type="ECO:0000313" key="3">
    <source>
        <dbReference type="Proteomes" id="UP001161247"/>
    </source>
</evidence>
<accession>A0AAV1DXS0</accession>
<gene>
    <name evidence="2" type="ORF">OLC1_LOCUS19859</name>
</gene>
<organism evidence="2 3">
    <name type="scientific">Oldenlandia corymbosa var. corymbosa</name>
    <dbReference type="NCBI Taxonomy" id="529605"/>
    <lineage>
        <taxon>Eukaryota</taxon>
        <taxon>Viridiplantae</taxon>
        <taxon>Streptophyta</taxon>
        <taxon>Embryophyta</taxon>
        <taxon>Tracheophyta</taxon>
        <taxon>Spermatophyta</taxon>
        <taxon>Magnoliopsida</taxon>
        <taxon>eudicotyledons</taxon>
        <taxon>Gunneridae</taxon>
        <taxon>Pentapetalae</taxon>
        <taxon>asterids</taxon>
        <taxon>lamiids</taxon>
        <taxon>Gentianales</taxon>
        <taxon>Rubiaceae</taxon>
        <taxon>Rubioideae</taxon>
        <taxon>Spermacoceae</taxon>
        <taxon>Hedyotis-Oldenlandia complex</taxon>
        <taxon>Oldenlandia</taxon>
    </lineage>
</organism>
<dbReference type="Proteomes" id="UP001161247">
    <property type="component" value="Chromosome 7"/>
</dbReference>
<dbReference type="AlphaFoldDB" id="A0AAV1DXS0"/>
<evidence type="ECO:0000256" key="1">
    <source>
        <dbReference type="SAM" id="MobiDB-lite"/>
    </source>
</evidence>
<protein>
    <submittedName>
        <fullName evidence="2">OLC1v1013216C1</fullName>
    </submittedName>
</protein>
<feature type="region of interest" description="Disordered" evidence="1">
    <location>
        <begin position="125"/>
        <end position="152"/>
    </location>
</feature>
<dbReference type="EMBL" id="OX459124">
    <property type="protein sequence ID" value="CAI9112731.1"/>
    <property type="molecule type" value="Genomic_DNA"/>
</dbReference>